<reference evidence="2 3" key="1">
    <citation type="submission" date="2014-04" db="EMBL/GenBank/DDBJ databases">
        <title>Draft genome sequence of Hydrogenovibrio marinus MH-110, a model organism for aerobic H2 metabolism.</title>
        <authorList>
            <person name="Cha H.J."/>
            <person name="Jo B.H."/>
            <person name="Hwang B.H."/>
        </authorList>
    </citation>
    <scope>NUCLEOTIDE SEQUENCE [LARGE SCALE GENOMIC DNA]</scope>
    <source>
        <strain evidence="2 3">MH-110</strain>
    </source>
</reference>
<protein>
    <recommendedName>
        <fullName evidence="1">GMT-like wHTH domain-containing protein</fullName>
    </recommendedName>
</protein>
<accession>A0A066ZRR9</accession>
<dbReference type="EMBL" id="JMIU01000001">
    <property type="protein sequence ID" value="KDN96508.1"/>
    <property type="molecule type" value="Genomic_DNA"/>
</dbReference>
<dbReference type="Proteomes" id="UP000027341">
    <property type="component" value="Unassembled WGS sequence"/>
</dbReference>
<dbReference type="AlphaFoldDB" id="A0A066ZRR9"/>
<evidence type="ECO:0000259" key="1">
    <source>
        <dbReference type="Pfam" id="PF22560"/>
    </source>
</evidence>
<dbReference type="Pfam" id="PF22560">
    <property type="entry name" value="GMT-wHTH"/>
    <property type="match status" value="1"/>
</dbReference>
<keyword evidence="3" id="KW-1185">Reference proteome</keyword>
<dbReference type="NCBIfam" id="TIGR04474">
    <property type="entry name" value="tcm_partner"/>
    <property type="match status" value="1"/>
</dbReference>
<comment type="caution">
    <text evidence="2">The sequence shown here is derived from an EMBL/GenBank/DDBJ whole genome shotgun (WGS) entry which is preliminary data.</text>
</comment>
<gene>
    <name evidence="2" type="ORF">EI16_09605</name>
</gene>
<dbReference type="RefSeq" id="WP_029912805.1">
    <property type="nucleotide sequence ID" value="NZ_AP020335.1"/>
</dbReference>
<organism evidence="2 3">
    <name type="scientific">Hydrogenovibrio marinus</name>
    <dbReference type="NCBI Taxonomy" id="28885"/>
    <lineage>
        <taxon>Bacteria</taxon>
        <taxon>Pseudomonadati</taxon>
        <taxon>Pseudomonadota</taxon>
        <taxon>Gammaproteobacteria</taxon>
        <taxon>Thiotrichales</taxon>
        <taxon>Piscirickettsiaceae</taxon>
        <taxon>Hydrogenovibrio</taxon>
    </lineage>
</organism>
<dbReference type="InterPro" id="IPR054339">
    <property type="entry name" value="GMT_wHTH"/>
</dbReference>
<evidence type="ECO:0000313" key="2">
    <source>
        <dbReference type="EMBL" id="KDN96508.1"/>
    </source>
</evidence>
<dbReference type="STRING" id="28885.EI16_09605"/>
<proteinExistence type="predicted"/>
<sequence>MAKTEYDWDIHNPPIIKPHSISKHETLKEYLIRFAKALSPSPAQERLNIDIIDGFSGGGLYQTESGELHLGSPLLILETLKEAEAILNCEREKDFKIVGKRIFIDPSPEANQQLRYYLDQFGYDYKTHNSNIQIIQNDFKSVLPSILQKYTANKQQRNKVIFLLDQYGYKHATITEIQQIFSTLGSRAEIILTFATDKLINFLSMDERIQKVIKSVRLEHVLTQEVIEEFRDASATYRKIHRIAIQYLIARDIIMQSGARWSNVLFIRSRESANGAYLYLHLSNNFRARDEMNSVIWETKNGFVQDAGSGTKMFEYDPINDVQSGFEFEFNCKDEEAVHQTLIEDLLKYLRNNTTLQKTFSSLLEEQIGTSTPAGRNHFAKALAELKDSQEINILTPKGRSRKESTNIDNEDIIKLSKQTRFYF</sequence>
<name>A0A066ZRR9_HYDMR</name>
<feature type="domain" description="GMT-like wHTH" evidence="1">
    <location>
        <begin position="322"/>
        <end position="399"/>
    </location>
</feature>
<dbReference type="InterPro" id="IPR031009">
    <property type="entry name" value="Tcm_partner"/>
</dbReference>
<evidence type="ECO:0000313" key="3">
    <source>
        <dbReference type="Proteomes" id="UP000027341"/>
    </source>
</evidence>